<dbReference type="AlphaFoldDB" id="A0A6G1HBN8"/>
<accession>A0A6G1HBN8</accession>
<protein>
    <submittedName>
        <fullName evidence="2">Uncharacterized protein</fullName>
    </submittedName>
</protein>
<evidence type="ECO:0000313" key="3">
    <source>
        <dbReference type="Proteomes" id="UP000800041"/>
    </source>
</evidence>
<dbReference type="EMBL" id="ML977141">
    <property type="protein sequence ID" value="KAF1990636.1"/>
    <property type="molecule type" value="Genomic_DNA"/>
</dbReference>
<dbReference type="Proteomes" id="UP000800041">
    <property type="component" value="Unassembled WGS sequence"/>
</dbReference>
<reference evidence="2" key="1">
    <citation type="journal article" date="2020" name="Stud. Mycol.">
        <title>101 Dothideomycetes genomes: a test case for predicting lifestyles and emergence of pathogens.</title>
        <authorList>
            <person name="Haridas S."/>
            <person name="Albert R."/>
            <person name="Binder M."/>
            <person name="Bloem J."/>
            <person name="Labutti K."/>
            <person name="Salamov A."/>
            <person name="Andreopoulos B."/>
            <person name="Baker S."/>
            <person name="Barry K."/>
            <person name="Bills G."/>
            <person name="Bluhm B."/>
            <person name="Cannon C."/>
            <person name="Castanera R."/>
            <person name="Culley D."/>
            <person name="Daum C."/>
            <person name="Ezra D."/>
            <person name="Gonzalez J."/>
            <person name="Henrissat B."/>
            <person name="Kuo A."/>
            <person name="Liang C."/>
            <person name="Lipzen A."/>
            <person name="Lutzoni F."/>
            <person name="Magnuson J."/>
            <person name="Mondo S."/>
            <person name="Nolan M."/>
            <person name="Ohm R."/>
            <person name="Pangilinan J."/>
            <person name="Park H.-J."/>
            <person name="Ramirez L."/>
            <person name="Alfaro M."/>
            <person name="Sun H."/>
            <person name="Tritt A."/>
            <person name="Yoshinaga Y."/>
            <person name="Zwiers L.-H."/>
            <person name="Turgeon B."/>
            <person name="Goodwin S."/>
            <person name="Spatafora J."/>
            <person name="Crous P."/>
            <person name="Grigoriev I."/>
        </authorList>
    </citation>
    <scope>NUCLEOTIDE SEQUENCE</scope>
    <source>
        <strain evidence="2">CBS 113979</strain>
    </source>
</reference>
<gene>
    <name evidence="2" type="ORF">K402DRAFT_389557</name>
</gene>
<organism evidence="2 3">
    <name type="scientific">Aulographum hederae CBS 113979</name>
    <dbReference type="NCBI Taxonomy" id="1176131"/>
    <lineage>
        <taxon>Eukaryota</taxon>
        <taxon>Fungi</taxon>
        <taxon>Dikarya</taxon>
        <taxon>Ascomycota</taxon>
        <taxon>Pezizomycotina</taxon>
        <taxon>Dothideomycetes</taxon>
        <taxon>Pleosporomycetidae</taxon>
        <taxon>Aulographales</taxon>
        <taxon>Aulographaceae</taxon>
    </lineage>
</organism>
<feature type="transmembrane region" description="Helical" evidence="1">
    <location>
        <begin position="12"/>
        <end position="30"/>
    </location>
</feature>
<feature type="transmembrane region" description="Helical" evidence="1">
    <location>
        <begin position="37"/>
        <end position="60"/>
    </location>
</feature>
<keyword evidence="1" id="KW-0812">Transmembrane</keyword>
<keyword evidence="1" id="KW-1133">Transmembrane helix</keyword>
<evidence type="ECO:0000313" key="2">
    <source>
        <dbReference type="EMBL" id="KAF1990636.1"/>
    </source>
</evidence>
<sequence>MTLILVDSTTLVLVIITTLMLVEIIIFTLVEYRMTTLVNTVTVGCFVVSRVVMAVTVTSLA</sequence>
<keyword evidence="3" id="KW-1185">Reference proteome</keyword>
<keyword evidence="1" id="KW-0472">Membrane</keyword>
<name>A0A6G1HBN8_9PEZI</name>
<proteinExistence type="predicted"/>
<evidence type="ECO:0000256" key="1">
    <source>
        <dbReference type="SAM" id="Phobius"/>
    </source>
</evidence>